<dbReference type="GO" id="GO:0030686">
    <property type="term" value="C:90S preribosome"/>
    <property type="evidence" value="ECO:0007669"/>
    <property type="project" value="TreeGrafter"/>
</dbReference>
<reference evidence="10" key="1">
    <citation type="submission" date="2014-03" db="EMBL/GenBank/DDBJ databases">
        <authorList>
            <person name="Aksoy S."/>
            <person name="Warren W."/>
            <person name="Wilson R.K."/>
        </authorList>
    </citation>
    <scope>NUCLEOTIDE SEQUENCE [LARGE SCALE GENOMIC DNA]</scope>
    <source>
        <strain evidence="10">IAEA</strain>
    </source>
</reference>
<keyword evidence="3 6" id="KW-0690">Ribosome biogenesis</keyword>
<feature type="compositionally biased region" description="Basic and acidic residues" evidence="8">
    <location>
        <begin position="65"/>
        <end position="82"/>
    </location>
</feature>
<comment type="similarity">
    <text evidence="2 6">Belongs to the RRP36 family.</text>
</comment>
<dbReference type="EnsemblMetazoa" id="GPAI049197-RA">
    <property type="protein sequence ID" value="GPAI049197-PA"/>
    <property type="gene ID" value="GPAI049197"/>
</dbReference>
<organism evidence="9 10">
    <name type="scientific">Glossina pallidipes</name>
    <name type="common">Tsetse fly</name>
    <dbReference type="NCBI Taxonomy" id="7398"/>
    <lineage>
        <taxon>Eukaryota</taxon>
        <taxon>Metazoa</taxon>
        <taxon>Ecdysozoa</taxon>
        <taxon>Arthropoda</taxon>
        <taxon>Hexapoda</taxon>
        <taxon>Insecta</taxon>
        <taxon>Pterygota</taxon>
        <taxon>Neoptera</taxon>
        <taxon>Endopterygota</taxon>
        <taxon>Diptera</taxon>
        <taxon>Brachycera</taxon>
        <taxon>Muscomorpha</taxon>
        <taxon>Hippoboscoidea</taxon>
        <taxon>Glossinidae</taxon>
        <taxon>Glossina</taxon>
    </lineage>
</organism>
<feature type="region of interest" description="Disordered" evidence="8">
    <location>
        <begin position="1"/>
        <end position="20"/>
    </location>
</feature>
<evidence type="ECO:0000256" key="8">
    <source>
        <dbReference type="SAM" id="MobiDB-lite"/>
    </source>
</evidence>
<accession>A0A240SX69</accession>
<comment type="subcellular location">
    <subcellularLocation>
        <location evidence="1 6">Nucleus</location>
        <location evidence="1 6">Nucleolus</location>
    </subcellularLocation>
</comment>
<dbReference type="PANTHER" id="PTHR21738:SF0">
    <property type="entry name" value="RIBOSOMAL RNA PROCESSING PROTEIN 36 HOMOLOG"/>
    <property type="match status" value="1"/>
</dbReference>
<evidence type="ECO:0000313" key="9">
    <source>
        <dbReference type="EnsemblMetazoa" id="GPAI049197-PA"/>
    </source>
</evidence>
<protein>
    <recommendedName>
        <fullName evidence="6">rRNA biogenesis protein RRP36</fullName>
    </recommendedName>
</protein>
<evidence type="ECO:0000256" key="2">
    <source>
        <dbReference type="ARBA" id="ARBA00009418"/>
    </source>
</evidence>
<keyword evidence="5 6" id="KW-0539">Nucleus</keyword>
<keyword evidence="7" id="KW-0175">Coiled coil</keyword>
<dbReference type="GO" id="GO:0005730">
    <property type="term" value="C:nucleolus"/>
    <property type="evidence" value="ECO:0007669"/>
    <property type="project" value="UniProtKB-SubCell"/>
</dbReference>
<dbReference type="STRING" id="7398.A0A240SX69"/>
<dbReference type="InterPro" id="IPR009292">
    <property type="entry name" value="RRP36"/>
</dbReference>
<feature type="coiled-coil region" evidence="7">
    <location>
        <begin position="171"/>
        <end position="218"/>
    </location>
</feature>
<keyword evidence="4 6" id="KW-0698">rRNA processing</keyword>
<sequence length="242" mass="28674">MTSSEDSSNEEFQDEEIHERNLIRQDLSSMSFEEIMKLKEELGAKLYKEAILGIEKQKNSGNQKNGKDLKRLNKNRPREQSSKRPVPFLGAELRGKSKKGLQLRDPRFDERAGNYDVNKFKENYKFVSNVREMEILQLKNELNSVTDQEGKDRIKEAMQRLTNKNVEEKKWHKKQQTLKEEQQEIQKAIAEGKQPHYLTKKERKAKELVAQFEDLKKRGKLTKHLEKRRKKNITKDRKKMGF</sequence>
<evidence type="ECO:0000256" key="1">
    <source>
        <dbReference type="ARBA" id="ARBA00004604"/>
    </source>
</evidence>
<keyword evidence="10" id="KW-1185">Reference proteome</keyword>
<dbReference type="Proteomes" id="UP000092445">
    <property type="component" value="Unassembled WGS sequence"/>
</dbReference>
<evidence type="ECO:0000256" key="6">
    <source>
        <dbReference type="RuleBase" id="RU368027"/>
    </source>
</evidence>
<feature type="region of interest" description="Disordered" evidence="8">
    <location>
        <begin position="54"/>
        <end position="101"/>
    </location>
</feature>
<feature type="region of interest" description="Disordered" evidence="8">
    <location>
        <begin position="220"/>
        <end position="242"/>
    </location>
</feature>
<evidence type="ECO:0000256" key="7">
    <source>
        <dbReference type="SAM" id="Coils"/>
    </source>
</evidence>
<dbReference type="Pfam" id="PF06102">
    <property type="entry name" value="RRP36"/>
    <property type="match status" value="1"/>
</dbReference>
<evidence type="ECO:0000313" key="10">
    <source>
        <dbReference type="Proteomes" id="UP000092445"/>
    </source>
</evidence>
<name>A0A240SX69_GLOPL</name>
<evidence type="ECO:0000256" key="3">
    <source>
        <dbReference type="ARBA" id="ARBA00022517"/>
    </source>
</evidence>
<evidence type="ECO:0000256" key="5">
    <source>
        <dbReference type="ARBA" id="ARBA00023242"/>
    </source>
</evidence>
<comment type="subunit">
    <text evidence="6">Associates with 90S and pre-40S pre-ribosomal particles.</text>
</comment>
<keyword evidence="6" id="KW-0687">Ribonucleoprotein</keyword>
<evidence type="ECO:0000256" key="4">
    <source>
        <dbReference type="ARBA" id="ARBA00022552"/>
    </source>
</evidence>
<proteinExistence type="inferred from homology"/>
<dbReference type="PANTHER" id="PTHR21738">
    <property type="entry name" value="RIBOSOMAL RNA PROCESSING PROTEIN 36 HOMOLOG"/>
    <property type="match status" value="1"/>
</dbReference>
<comment type="function">
    <text evidence="6">Component of the 90S pre-ribosome involved in the maturation of rRNAs. Required for early cleavages of the pre-RNAs in the 40S ribosomal subunit maturation pathway.</text>
</comment>
<dbReference type="AlphaFoldDB" id="A0A240SX69"/>
<dbReference type="GO" id="GO:0000462">
    <property type="term" value="P:maturation of SSU-rRNA from tricistronic rRNA transcript (SSU-rRNA, 5.8S rRNA, LSU-rRNA)"/>
    <property type="evidence" value="ECO:0007669"/>
    <property type="project" value="TreeGrafter"/>
</dbReference>
<dbReference type="VEuPathDB" id="VectorBase:GPAI049197"/>
<reference evidence="9" key="2">
    <citation type="submission" date="2020-05" db="UniProtKB">
        <authorList>
            <consortium name="EnsemblMetazoa"/>
        </authorList>
    </citation>
    <scope>IDENTIFICATION</scope>
    <source>
        <strain evidence="9">IAEA</strain>
    </source>
</reference>